<dbReference type="InterPro" id="IPR017904">
    <property type="entry name" value="ADF/Cofilin"/>
</dbReference>
<dbReference type="GO" id="GO:0003779">
    <property type="term" value="F:actin binding"/>
    <property type="evidence" value="ECO:0007669"/>
    <property type="project" value="UniProtKB-KW"/>
</dbReference>
<dbReference type="SMART" id="SM00102">
    <property type="entry name" value="ADF"/>
    <property type="match status" value="1"/>
</dbReference>
<dbReference type="InterPro" id="IPR002108">
    <property type="entry name" value="ADF-H"/>
</dbReference>
<dbReference type="PANTHER" id="PTHR11913">
    <property type="entry name" value="COFILIN-RELATED"/>
    <property type="match status" value="1"/>
</dbReference>
<evidence type="ECO:0000256" key="1">
    <source>
        <dbReference type="ARBA" id="ARBA00006844"/>
    </source>
</evidence>
<gene>
    <name evidence="4" type="ORF">LITE_LOCUS39326</name>
</gene>
<keyword evidence="2" id="KW-0009">Actin-binding</keyword>
<dbReference type="InterPro" id="IPR029006">
    <property type="entry name" value="ADF-H/Gelsolin-like_dom_sf"/>
</dbReference>
<keyword evidence="5" id="KW-1185">Reference proteome</keyword>
<reference evidence="4" key="1">
    <citation type="submission" date="2022-08" db="EMBL/GenBank/DDBJ databases">
        <authorList>
            <person name="Gutierrez-Valencia J."/>
        </authorList>
    </citation>
    <scope>NUCLEOTIDE SEQUENCE</scope>
</reference>
<evidence type="ECO:0000256" key="2">
    <source>
        <dbReference type="ARBA" id="ARBA00023203"/>
    </source>
</evidence>
<dbReference type="EMBL" id="CAMGYJ010000009">
    <property type="protein sequence ID" value="CAI0472632.1"/>
    <property type="molecule type" value="Genomic_DNA"/>
</dbReference>
<evidence type="ECO:0000259" key="3">
    <source>
        <dbReference type="PROSITE" id="PS51263"/>
    </source>
</evidence>
<protein>
    <recommendedName>
        <fullName evidence="3">ADF-H domain-containing protein</fullName>
    </recommendedName>
</protein>
<dbReference type="SUPFAM" id="SSF55753">
    <property type="entry name" value="Actin depolymerizing proteins"/>
    <property type="match status" value="1"/>
</dbReference>
<dbReference type="Pfam" id="PF00241">
    <property type="entry name" value="Cofilin_ADF"/>
    <property type="match status" value="1"/>
</dbReference>
<feature type="domain" description="ADF-H" evidence="3">
    <location>
        <begin position="1"/>
        <end position="87"/>
    </location>
</feature>
<comment type="similarity">
    <text evidence="1">Belongs to the actin-binding proteins ADF family.</text>
</comment>
<dbReference type="AlphaFoldDB" id="A0AAV0PQA2"/>
<evidence type="ECO:0000313" key="4">
    <source>
        <dbReference type="EMBL" id="CAI0472632.1"/>
    </source>
</evidence>
<organism evidence="4 5">
    <name type="scientific">Linum tenue</name>
    <dbReference type="NCBI Taxonomy" id="586396"/>
    <lineage>
        <taxon>Eukaryota</taxon>
        <taxon>Viridiplantae</taxon>
        <taxon>Streptophyta</taxon>
        <taxon>Embryophyta</taxon>
        <taxon>Tracheophyta</taxon>
        <taxon>Spermatophyta</taxon>
        <taxon>Magnoliopsida</taxon>
        <taxon>eudicotyledons</taxon>
        <taxon>Gunneridae</taxon>
        <taxon>Pentapetalae</taxon>
        <taxon>rosids</taxon>
        <taxon>fabids</taxon>
        <taxon>Malpighiales</taxon>
        <taxon>Linaceae</taxon>
        <taxon>Linum</taxon>
    </lineage>
</organism>
<dbReference type="Gene3D" id="3.40.20.10">
    <property type="entry name" value="Severin"/>
    <property type="match status" value="1"/>
</dbReference>
<sequence>MRILLLASLLMSAAMLFMILTLSQWRTARRAGYFSLHGSPDTARVRSKMIYASSKDRFKRELDGIQVELQATDPTEMGLDVFQSRAN</sequence>
<comment type="caution">
    <text evidence="4">The sequence shown here is derived from an EMBL/GenBank/DDBJ whole genome shotgun (WGS) entry which is preliminary data.</text>
</comment>
<dbReference type="GO" id="GO:0015629">
    <property type="term" value="C:actin cytoskeleton"/>
    <property type="evidence" value="ECO:0007669"/>
    <property type="project" value="InterPro"/>
</dbReference>
<proteinExistence type="inferred from homology"/>
<evidence type="ECO:0000313" key="5">
    <source>
        <dbReference type="Proteomes" id="UP001154282"/>
    </source>
</evidence>
<accession>A0AAV0PQA2</accession>
<dbReference type="PRINTS" id="PR00006">
    <property type="entry name" value="COFILIN"/>
</dbReference>
<dbReference type="PROSITE" id="PS51263">
    <property type="entry name" value="ADF_H"/>
    <property type="match status" value="1"/>
</dbReference>
<dbReference type="GO" id="GO:0030042">
    <property type="term" value="P:actin filament depolymerization"/>
    <property type="evidence" value="ECO:0007669"/>
    <property type="project" value="InterPro"/>
</dbReference>
<dbReference type="Proteomes" id="UP001154282">
    <property type="component" value="Unassembled WGS sequence"/>
</dbReference>
<name>A0AAV0PQA2_9ROSI</name>